<gene>
    <name evidence="1" type="ORF">MSG28_006135</name>
</gene>
<evidence type="ECO:0000313" key="2">
    <source>
        <dbReference type="Proteomes" id="UP001064048"/>
    </source>
</evidence>
<sequence length="398" mass="44826">MSTCPLLANSKALCGFNTIASEYSLIASSKFCSEKALMASDLFSSDWSLSSSVVSFSWSPITYAQSSSNSITIGSTLSVALKEPFNLYMDKYRDPKQINKEYLLRKLNGVDPFQKPASRLRFPNAHALPKNMPSWLKLHEKKIRMSWGRINDQNPQQGNWQNIQTPQQYPNIGQDFNQQTNFNQYPSQNGYGVWNGQNQNPMIQQGNWQNGQTPQQLPNVGQDFSQQVNNYSQYPSQNGYGGDFDGQNQNPMLQQGNWQNVQTPQQAQNFNQQYPSPTQGNFNSGNSQLAGQNQNAQAQQGDWRNVRAPQKFPSQQDFSQQYNSDQYPSQSQSNFGLGANQNLNTGTIDDIKSQNEFQNQILQDNGGNTVAILGNPVPVSSTSAPDRIVFQDEWFRYS</sequence>
<proteinExistence type="predicted"/>
<protein>
    <submittedName>
        <fullName evidence="1">Uncharacterized protein</fullName>
    </submittedName>
</protein>
<dbReference type="EMBL" id="CM046110">
    <property type="protein sequence ID" value="KAI8422241.1"/>
    <property type="molecule type" value="Genomic_DNA"/>
</dbReference>
<evidence type="ECO:0000313" key="1">
    <source>
        <dbReference type="EMBL" id="KAI8422241.1"/>
    </source>
</evidence>
<dbReference type="Proteomes" id="UP001064048">
    <property type="component" value="Chromosome 10"/>
</dbReference>
<name>A0ACC0JDN4_CHOFU</name>
<keyword evidence="2" id="KW-1185">Reference proteome</keyword>
<accession>A0ACC0JDN4</accession>
<comment type="caution">
    <text evidence="1">The sequence shown here is derived from an EMBL/GenBank/DDBJ whole genome shotgun (WGS) entry which is preliminary data.</text>
</comment>
<organism evidence="1 2">
    <name type="scientific">Choristoneura fumiferana</name>
    <name type="common">Spruce budworm moth</name>
    <name type="synonym">Archips fumiferana</name>
    <dbReference type="NCBI Taxonomy" id="7141"/>
    <lineage>
        <taxon>Eukaryota</taxon>
        <taxon>Metazoa</taxon>
        <taxon>Ecdysozoa</taxon>
        <taxon>Arthropoda</taxon>
        <taxon>Hexapoda</taxon>
        <taxon>Insecta</taxon>
        <taxon>Pterygota</taxon>
        <taxon>Neoptera</taxon>
        <taxon>Endopterygota</taxon>
        <taxon>Lepidoptera</taxon>
        <taxon>Glossata</taxon>
        <taxon>Ditrysia</taxon>
        <taxon>Tortricoidea</taxon>
        <taxon>Tortricidae</taxon>
        <taxon>Tortricinae</taxon>
        <taxon>Choristoneura</taxon>
    </lineage>
</organism>
<reference evidence="1 2" key="1">
    <citation type="journal article" date="2022" name="Genome Biol. Evol.">
        <title>The Spruce Budworm Genome: Reconstructing the Evolutionary History of Antifreeze Proteins.</title>
        <authorList>
            <person name="Beliveau C."/>
            <person name="Gagne P."/>
            <person name="Picq S."/>
            <person name="Vernygora O."/>
            <person name="Keeling C.I."/>
            <person name="Pinkney K."/>
            <person name="Doucet D."/>
            <person name="Wen F."/>
            <person name="Johnston J.S."/>
            <person name="Maaroufi H."/>
            <person name="Boyle B."/>
            <person name="Laroche J."/>
            <person name="Dewar K."/>
            <person name="Juretic N."/>
            <person name="Blackburn G."/>
            <person name="Nisole A."/>
            <person name="Brunet B."/>
            <person name="Brandao M."/>
            <person name="Lumley L."/>
            <person name="Duan J."/>
            <person name="Quan G."/>
            <person name="Lucarotti C.J."/>
            <person name="Roe A.D."/>
            <person name="Sperling F.A.H."/>
            <person name="Levesque R.C."/>
            <person name="Cusson M."/>
        </authorList>
    </citation>
    <scope>NUCLEOTIDE SEQUENCE [LARGE SCALE GENOMIC DNA]</scope>
    <source>
        <strain evidence="1">Glfc:IPQL:Cfum</strain>
    </source>
</reference>